<accession>A0ABT8MA29</accession>
<reference evidence="1" key="1">
    <citation type="submission" date="2019-05" db="EMBL/GenBank/DDBJ databases">
        <title>Methanoculleus sp. FWC-SCC1, a methanogenic archaeon isolated from deep marine cold seep.</title>
        <authorList>
            <person name="Chen Y.-W."/>
            <person name="Chen S.-C."/>
            <person name="Teng N.-H."/>
            <person name="Lai M.-C."/>
        </authorList>
    </citation>
    <scope>NUCLEOTIDE SEQUENCE</scope>
    <source>
        <strain evidence="1">FWC-SCC1</strain>
    </source>
</reference>
<evidence type="ECO:0000313" key="2">
    <source>
        <dbReference type="Proteomes" id="UP001168338"/>
    </source>
</evidence>
<dbReference type="RefSeq" id="WP_301663880.1">
    <property type="nucleotide sequence ID" value="NZ_VCYH01000004.1"/>
</dbReference>
<keyword evidence="2" id="KW-1185">Reference proteome</keyword>
<gene>
    <name evidence="1" type="ORF">FGU65_07670</name>
</gene>
<name>A0ABT8MA29_9EURY</name>
<proteinExistence type="predicted"/>
<sequence>MKGVVSLSILAFALVLAAGCASPLFSTVVVRDAYCDLDNNFTFTLENTCGSNRSVDYVWTLNDPMGGYLLRQGEGSAVLQPFESRMVTIKTGVPFHEYSFIGAVMHITLCSDGSEIYRYEEQKSPSDWDYSMLPPVRYLVKPKPTTFVFSTSVDRGPNGDFLVAIDNVSYSPQDTSAEMRTSRFYLQIGDAGWWTSRITSSPQNGSAPVFVDSDGDSCISAGDYYIVSRTFAGQDVRFRTGGVYIVLQHTCSPLESGRLRYGECPLPSDG</sequence>
<dbReference type="EMBL" id="VCYH01000004">
    <property type="protein sequence ID" value="MDN7024764.1"/>
    <property type="molecule type" value="Genomic_DNA"/>
</dbReference>
<dbReference type="Proteomes" id="UP001168338">
    <property type="component" value="Unassembled WGS sequence"/>
</dbReference>
<evidence type="ECO:0000313" key="1">
    <source>
        <dbReference type="EMBL" id="MDN7024764.1"/>
    </source>
</evidence>
<evidence type="ECO:0008006" key="3">
    <source>
        <dbReference type="Google" id="ProtNLM"/>
    </source>
</evidence>
<comment type="caution">
    <text evidence="1">The sequence shown here is derived from an EMBL/GenBank/DDBJ whole genome shotgun (WGS) entry which is preliminary data.</text>
</comment>
<dbReference type="PROSITE" id="PS51257">
    <property type="entry name" value="PROKAR_LIPOPROTEIN"/>
    <property type="match status" value="1"/>
</dbReference>
<protein>
    <recommendedName>
        <fullName evidence="3">PKD domain-containing protein</fullName>
    </recommendedName>
</protein>
<organism evidence="1 2">
    <name type="scientific">Methanoculleus frigidifontis</name>
    <dbReference type="NCBI Taxonomy" id="2584085"/>
    <lineage>
        <taxon>Archaea</taxon>
        <taxon>Methanobacteriati</taxon>
        <taxon>Methanobacteriota</taxon>
        <taxon>Stenosarchaea group</taxon>
        <taxon>Methanomicrobia</taxon>
        <taxon>Methanomicrobiales</taxon>
        <taxon>Methanomicrobiaceae</taxon>
        <taxon>Methanoculleus</taxon>
    </lineage>
</organism>